<accession>A0A2T0LH73</accession>
<reference evidence="1 2" key="1">
    <citation type="submission" date="2018-03" db="EMBL/GenBank/DDBJ databases">
        <title>Genomic Encyclopedia of Type Strains, Phase III (KMG-III): the genomes of soil and plant-associated and newly described type strains.</title>
        <authorList>
            <person name="Whitman W."/>
        </authorList>
    </citation>
    <scope>NUCLEOTIDE SEQUENCE [LARGE SCALE GENOMIC DNA]</scope>
    <source>
        <strain evidence="1 2">CGMCC 4.7104</strain>
    </source>
</reference>
<gene>
    <name evidence="1" type="ORF">B0I32_1741</name>
</gene>
<sequence length="47" mass="5201">RWHAALRTDPATFKALLIDGIPVTELSDRLSVEGDRTVLDRLLKALG</sequence>
<evidence type="ECO:0008006" key="3">
    <source>
        <dbReference type="Google" id="ProtNLM"/>
    </source>
</evidence>
<keyword evidence="2" id="KW-1185">Reference proteome</keyword>
<dbReference type="AlphaFoldDB" id="A0A2T0LH73"/>
<feature type="non-terminal residue" evidence="1">
    <location>
        <position position="1"/>
    </location>
</feature>
<evidence type="ECO:0000313" key="1">
    <source>
        <dbReference type="EMBL" id="PRX41570.1"/>
    </source>
</evidence>
<evidence type="ECO:0000313" key="2">
    <source>
        <dbReference type="Proteomes" id="UP000238312"/>
    </source>
</evidence>
<dbReference type="EMBL" id="PVNG01000074">
    <property type="protein sequence ID" value="PRX41570.1"/>
    <property type="molecule type" value="Genomic_DNA"/>
</dbReference>
<proteinExistence type="predicted"/>
<protein>
    <recommendedName>
        <fullName evidence="3">Alkyl sulfatase-like protein</fullName>
    </recommendedName>
</protein>
<dbReference type="Proteomes" id="UP000238312">
    <property type="component" value="Unassembled WGS sequence"/>
</dbReference>
<comment type="caution">
    <text evidence="1">The sequence shown here is derived from an EMBL/GenBank/DDBJ whole genome shotgun (WGS) entry which is preliminary data.</text>
</comment>
<name>A0A2T0LH73_9ACTN</name>
<organism evidence="1 2">
    <name type="scientific">Nonomuraea fuscirosea</name>
    <dbReference type="NCBI Taxonomy" id="1291556"/>
    <lineage>
        <taxon>Bacteria</taxon>
        <taxon>Bacillati</taxon>
        <taxon>Actinomycetota</taxon>
        <taxon>Actinomycetes</taxon>
        <taxon>Streptosporangiales</taxon>
        <taxon>Streptosporangiaceae</taxon>
        <taxon>Nonomuraea</taxon>
    </lineage>
</organism>